<dbReference type="SUPFAM" id="SSF51366">
    <property type="entry name" value="Ribulose-phoshate binding barrel"/>
    <property type="match status" value="1"/>
</dbReference>
<dbReference type="AlphaFoldDB" id="A0A1G2QKK0"/>
<keyword evidence="2" id="KW-0413">Isomerase</keyword>
<dbReference type="InterPro" id="IPR000056">
    <property type="entry name" value="Ribul_P_3_epim-like"/>
</dbReference>
<gene>
    <name evidence="3" type="ORF">A2569_02250</name>
</gene>
<name>A0A1G2QKK0_9BACT</name>
<comment type="caution">
    <text evidence="3">The sequence shown here is derived from an EMBL/GenBank/DDBJ whole genome shotgun (WGS) entry which is preliminary data.</text>
</comment>
<evidence type="ECO:0000313" key="4">
    <source>
        <dbReference type="Proteomes" id="UP000177090"/>
    </source>
</evidence>
<evidence type="ECO:0000313" key="3">
    <source>
        <dbReference type="EMBL" id="OHA61135.1"/>
    </source>
</evidence>
<dbReference type="STRING" id="1802440.A2569_02250"/>
<dbReference type="InterPro" id="IPR011060">
    <property type="entry name" value="RibuloseP-bd_barrel"/>
</dbReference>
<evidence type="ECO:0000256" key="1">
    <source>
        <dbReference type="ARBA" id="ARBA00022723"/>
    </source>
</evidence>
<dbReference type="EMBL" id="MHTL01000004">
    <property type="protein sequence ID" value="OHA61135.1"/>
    <property type="molecule type" value="Genomic_DNA"/>
</dbReference>
<organism evidence="3 4">
    <name type="scientific">Candidatus Vogelbacteria bacterium RIFOXYD1_FULL_51_18</name>
    <dbReference type="NCBI Taxonomy" id="1802440"/>
    <lineage>
        <taxon>Bacteria</taxon>
        <taxon>Candidatus Vogeliibacteriota</taxon>
    </lineage>
</organism>
<sequence length="215" mass="23848">MSSERALIPSIIARDFNEVREKIALVRGFAPWAQLDIADGSFASPETWNNPLELVELGCPPKYEAHLMLREPETVIGEWIDAVQRVYVHIEATQEMEKIILFAHTSRVELGVALTLDTPIAKLMPYMNRICSVQLMSVASLGSYGAPFDERVYERIKILRAQCPFVTISVDGGVSNQNAERLIDAGATRLVAGSAIFSAEDPRAAFEELYAIVTH</sequence>
<dbReference type="InterPro" id="IPR013785">
    <property type="entry name" value="Aldolase_TIM"/>
</dbReference>
<dbReference type="Proteomes" id="UP000177090">
    <property type="component" value="Unassembled WGS sequence"/>
</dbReference>
<evidence type="ECO:0008006" key="5">
    <source>
        <dbReference type="Google" id="ProtNLM"/>
    </source>
</evidence>
<accession>A0A1G2QKK0</accession>
<protein>
    <recommendedName>
        <fullName evidence="5">Ribulose-phosphate 3-epimerase</fullName>
    </recommendedName>
</protein>
<evidence type="ECO:0000256" key="2">
    <source>
        <dbReference type="ARBA" id="ARBA00023235"/>
    </source>
</evidence>
<dbReference type="Pfam" id="PF00834">
    <property type="entry name" value="Ribul_P_3_epim"/>
    <property type="match status" value="1"/>
</dbReference>
<reference evidence="3 4" key="1">
    <citation type="journal article" date="2016" name="Nat. Commun.">
        <title>Thousands of microbial genomes shed light on interconnected biogeochemical processes in an aquifer system.</title>
        <authorList>
            <person name="Anantharaman K."/>
            <person name="Brown C.T."/>
            <person name="Hug L.A."/>
            <person name="Sharon I."/>
            <person name="Castelle C.J."/>
            <person name="Probst A.J."/>
            <person name="Thomas B.C."/>
            <person name="Singh A."/>
            <person name="Wilkins M.J."/>
            <person name="Karaoz U."/>
            <person name="Brodie E.L."/>
            <person name="Williams K.H."/>
            <person name="Hubbard S.S."/>
            <person name="Banfield J.F."/>
        </authorList>
    </citation>
    <scope>NUCLEOTIDE SEQUENCE [LARGE SCALE GENOMIC DNA]</scope>
</reference>
<dbReference type="PANTHER" id="PTHR11749">
    <property type="entry name" value="RIBULOSE-5-PHOSPHATE-3-EPIMERASE"/>
    <property type="match status" value="1"/>
</dbReference>
<dbReference type="GO" id="GO:0016857">
    <property type="term" value="F:racemase and epimerase activity, acting on carbohydrates and derivatives"/>
    <property type="evidence" value="ECO:0007669"/>
    <property type="project" value="InterPro"/>
</dbReference>
<dbReference type="GO" id="GO:0046872">
    <property type="term" value="F:metal ion binding"/>
    <property type="evidence" value="ECO:0007669"/>
    <property type="project" value="UniProtKB-KW"/>
</dbReference>
<dbReference type="GO" id="GO:0005975">
    <property type="term" value="P:carbohydrate metabolic process"/>
    <property type="evidence" value="ECO:0007669"/>
    <property type="project" value="InterPro"/>
</dbReference>
<proteinExistence type="predicted"/>
<dbReference type="Gene3D" id="3.20.20.70">
    <property type="entry name" value="Aldolase class I"/>
    <property type="match status" value="1"/>
</dbReference>
<keyword evidence="1" id="KW-0479">Metal-binding</keyword>